<reference evidence="1" key="2">
    <citation type="submission" date="2016-06" db="EMBL/GenBank/DDBJ databases">
        <title>The genome of a short-lived fish provides insights into sex chromosome evolution and the genetic control of aging.</title>
        <authorList>
            <person name="Reichwald K."/>
            <person name="Felder M."/>
            <person name="Petzold A."/>
            <person name="Koch P."/>
            <person name="Groth M."/>
            <person name="Platzer M."/>
        </authorList>
    </citation>
    <scope>NUCLEOTIDE SEQUENCE</scope>
    <source>
        <tissue evidence="1">Brain</tissue>
    </source>
</reference>
<feature type="non-terminal residue" evidence="1">
    <location>
        <position position="1"/>
    </location>
</feature>
<dbReference type="AlphaFoldDB" id="A0A1A8DVI2"/>
<reference evidence="1" key="1">
    <citation type="submission" date="2016-05" db="EMBL/GenBank/DDBJ databases">
        <authorList>
            <person name="Lavstsen T."/>
            <person name="Jespersen J.S."/>
        </authorList>
    </citation>
    <scope>NUCLEOTIDE SEQUENCE</scope>
    <source>
        <tissue evidence="1">Brain</tissue>
    </source>
</reference>
<accession>A0A1A8DVI2</accession>
<sequence length="68" mass="8064">EKNHPSGSGRSLNRTAVTIRGAEKNQFKSESGFLFIKIQNRFTKVQNRFQELKYLACYRFEMHFFDLC</sequence>
<feature type="non-terminal residue" evidence="1">
    <location>
        <position position="68"/>
    </location>
</feature>
<protein>
    <submittedName>
        <fullName evidence="1">Dipeptidase 1 (Renal)</fullName>
    </submittedName>
</protein>
<proteinExistence type="predicted"/>
<organism evidence="1">
    <name type="scientific">Nothobranchius kadleci</name>
    <name type="common">African annual killifish</name>
    <dbReference type="NCBI Taxonomy" id="1051664"/>
    <lineage>
        <taxon>Eukaryota</taxon>
        <taxon>Metazoa</taxon>
        <taxon>Chordata</taxon>
        <taxon>Craniata</taxon>
        <taxon>Vertebrata</taxon>
        <taxon>Euteleostomi</taxon>
        <taxon>Actinopterygii</taxon>
        <taxon>Neopterygii</taxon>
        <taxon>Teleostei</taxon>
        <taxon>Neoteleostei</taxon>
        <taxon>Acanthomorphata</taxon>
        <taxon>Ovalentaria</taxon>
        <taxon>Atherinomorphae</taxon>
        <taxon>Cyprinodontiformes</taxon>
        <taxon>Nothobranchiidae</taxon>
        <taxon>Nothobranchius</taxon>
    </lineage>
</organism>
<gene>
    <name evidence="1" type="primary">DPEP1</name>
</gene>
<evidence type="ECO:0000313" key="1">
    <source>
        <dbReference type="EMBL" id="SBQ37937.1"/>
    </source>
</evidence>
<dbReference type="EMBL" id="HAEA01009457">
    <property type="protein sequence ID" value="SBQ37937.1"/>
    <property type="molecule type" value="Transcribed_RNA"/>
</dbReference>
<name>A0A1A8DVI2_NOTKA</name>